<organism evidence="1 2">
    <name type="scientific">Periconia digitata</name>
    <dbReference type="NCBI Taxonomy" id="1303443"/>
    <lineage>
        <taxon>Eukaryota</taxon>
        <taxon>Fungi</taxon>
        <taxon>Dikarya</taxon>
        <taxon>Ascomycota</taxon>
        <taxon>Pezizomycotina</taxon>
        <taxon>Dothideomycetes</taxon>
        <taxon>Pleosporomycetidae</taxon>
        <taxon>Pleosporales</taxon>
        <taxon>Massarineae</taxon>
        <taxon>Periconiaceae</taxon>
        <taxon>Periconia</taxon>
    </lineage>
</organism>
<dbReference type="Proteomes" id="UP001152607">
    <property type="component" value="Unassembled WGS sequence"/>
</dbReference>
<evidence type="ECO:0000313" key="2">
    <source>
        <dbReference type="Proteomes" id="UP001152607"/>
    </source>
</evidence>
<keyword evidence="2" id="KW-1185">Reference proteome</keyword>
<protein>
    <submittedName>
        <fullName evidence="1">Uncharacterized protein</fullName>
    </submittedName>
</protein>
<dbReference type="PROSITE" id="PS51257">
    <property type="entry name" value="PROKAR_LIPOPROTEIN"/>
    <property type="match status" value="1"/>
</dbReference>
<sequence>MAGLHHRRPQSPLPATAAAAAAACTFGRSTRLPCQLHPPHPTSTYAHAAYISPPFSRGGAASSRPSACCFQTTTKTHHPSGTWPHREQCIHTYLLCNCRSLIQST</sequence>
<evidence type="ECO:0000313" key="1">
    <source>
        <dbReference type="EMBL" id="CAI6333287.1"/>
    </source>
</evidence>
<proteinExistence type="predicted"/>
<comment type="caution">
    <text evidence="1">The sequence shown here is derived from an EMBL/GenBank/DDBJ whole genome shotgun (WGS) entry which is preliminary data.</text>
</comment>
<reference evidence="1" key="1">
    <citation type="submission" date="2023-01" db="EMBL/GenBank/DDBJ databases">
        <authorList>
            <person name="Van Ghelder C."/>
            <person name="Rancurel C."/>
        </authorList>
    </citation>
    <scope>NUCLEOTIDE SEQUENCE</scope>
    <source>
        <strain evidence="1">CNCM I-4278</strain>
    </source>
</reference>
<accession>A0A9W4UEK5</accession>
<name>A0A9W4UEK5_9PLEO</name>
<dbReference type="AlphaFoldDB" id="A0A9W4UEK5"/>
<dbReference type="EMBL" id="CAOQHR010000004">
    <property type="protein sequence ID" value="CAI6333287.1"/>
    <property type="molecule type" value="Genomic_DNA"/>
</dbReference>
<gene>
    <name evidence="1" type="ORF">PDIGIT_LOCUS6325</name>
</gene>